<sequence length="429" mass="43101">MERNMRMVVVALFGVVAAVMLQCAAAQTAHVVGDSSGWIVPPNGAQAYVSWASNKTFVVGDTLIFNFATNAHDVLQVTKDSYDACTDTNPIGNPITTGPANITLTTAGDHYYICTYGRHCASGQKLAITVSATGTPGAAPPPSTTAAPPPPPPSTPSPTSSPTPEACAPEPSATNPTAAPPPPPPSTPSPTTPEACAPEPSATPPTASGPTTSTTPGQVSPPTPDSSSPAVFGGFFVSILSIAMAAFCVASAAAQRAHVVEDSSLGWNIPPNGAEAFQLRNQRTRCSPSNKDSYDVCNSTSPIGSPFTIGPAAPANITLTSAGDHYYICTYGSHCQMGQKLAITVSAAGTPGAAPTPSTTAPPPPPSTPSPTSGTTPEACAPVPSTTTPSAGGPTTTVQVPLPPPDSSSPAVFGGFFPTILTIAVVALF</sequence>
<dbReference type="GO" id="GO:0005886">
    <property type="term" value="C:plasma membrane"/>
    <property type="evidence" value="ECO:0007669"/>
    <property type="project" value="TreeGrafter"/>
</dbReference>
<feature type="signal peptide" evidence="6">
    <location>
        <begin position="1"/>
        <end position="26"/>
    </location>
</feature>
<dbReference type="SUPFAM" id="SSF49503">
    <property type="entry name" value="Cupredoxins"/>
    <property type="match status" value="2"/>
</dbReference>
<feature type="region of interest" description="Disordered" evidence="5">
    <location>
        <begin position="349"/>
        <end position="403"/>
    </location>
</feature>
<evidence type="ECO:0000256" key="2">
    <source>
        <dbReference type="ARBA" id="ARBA00023008"/>
    </source>
</evidence>
<reference evidence="8" key="1">
    <citation type="submission" date="2019-11" db="EMBL/GenBank/DDBJ databases">
        <authorList>
            <person name="Liu Y."/>
            <person name="Hou J."/>
            <person name="Li T.-Q."/>
            <person name="Guan C.-H."/>
            <person name="Wu X."/>
            <person name="Wu H.-Z."/>
            <person name="Ling F."/>
            <person name="Zhang R."/>
            <person name="Shi X.-G."/>
            <person name="Ren J.-P."/>
            <person name="Chen E.-F."/>
            <person name="Sun J.-M."/>
        </authorList>
    </citation>
    <scope>NUCLEOTIDE SEQUENCE</scope>
    <source>
        <strain evidence="8">Adult_tree_wgs_1</strain>
        <tissue evidence="8">Leaves</tissue>
    </source>
</reference>
<protein>
    <recommendedName>
        <fullName evidence="7">Phytocyanin domain-containing protein</fullName>
    </recommendedName>
</protein>
<proteinExistence type="predicted"/>
<dbReference type="PROSITE" id="PS51485">
    <property type="entry name" value="PHYTOCYANIN"/>
    <property type="match status" value="2"/>
</dbReference>
<keyword evidence="3" id="KW-1015">Disulfide bond</keyword>
<evidence type="ECO:0000259" key="7">
    <source>
        <dbReference type="PROSITE" id="PS51485"/>
    </source>
</evidence>
<feature type="domain" description="Phytocyanin" evidence="7">
    <location>
        <begin position="28"/>
        <end position="132"/>
    </location>
</feature>
<dbReference type="PANTHER" id="PTHR33021:SF189">
    <property type="entry name" value="CUCUMBER PEELING CUPREDOXIN-LIKE"/>
    <property type="match status" value="1"/>
</dbReference>
<evidence type="ECO:0000313" key="8">
    <source>
        <dbReference type="EMBL" id="KAF7135814.1"/>
    </source>
</evidence>
<dbReference type="Proteomes" id="UP000626092">
    <property type="component" value="Unassembled WGS sequence"/>
</dbReference>
<dbReference type="InterPro" id="IPR008972">
    <property type="entry name" value="Cupredoxin"/>
</dbReference>
<dbReference type="InterPro" id="IPR003245">
    <property type="entry name" value="Phytocyanin_dom"/>
</dbReference>
<evidence type="ECO:0000256" key="6">
    <source>
        <dbReference type="SAM" id="SignalP"/>
    </source>
</evidence>
<dbReference type="EMBL" id="WJXA01000008">
    <property type="protein sequence ID" value="KAF7135814.1"/>
    <property type="molecule type" value="Genomic_DNA"/>
</dbReference>
<feature type="compositionally biased region" description="Low complexity" evidence="5">
    <location>
        <begin position="370"/>
        <end position="400"/>
    </location>
</feature>
<dbReference type="CDD" id="cd13920">
    <property type="entry name" value="Stellacyanin"/>
    <property type="match status" value="1"/>
</dbReference>
<dbReference type="InterPro" id="IPR028871">
    <property type="entry name" value="BlueCu_1_BS"/>
</dbReference>
<feature type="compositionally biased region" description="Low complexity" evidence="5">
    <location>
        <begin position="162"/>
        <end position="177"/>
    </location>
</feature>
<dbReference type="PROSITE" id="PS00196">
    <property type="entry name" value="COPPER_BLUE"/>
    <property type="match status" value="2"/>
</dbReference>
<feature type="chain" id="PRO_5032370600" description="Phytocyanin domain-containing protein" evidence="6">
    <location>
        <begin position="27"/>
        <end position="429"/>
    </location>
</feature>
<keyword evidence="1" id="KW-0479">Metal-binding</keyword>
<dbReference type="AlphaFoldDB" id="A0A834GID6"/>
<keyword evidence="2" id="KW-0186">Copper</keyword>
<dbReference type="PRINTS" id="PR01217">
    <property type="entry name" value="PRICHEXTENSN"/>
</dbReference>
<evidence type="ECO:0000256" key="3">
    <source>
        <dbReference type="ARBA" id="ARBA00023157"/>
    </source>
</evidence>
<feature type="compositionally biased region" description="Pro residues" evidence="5">
    <location>
        <begin position="178"/>
        <end position="191"/>
    </location>
</feature>
<organism evidence="8 9">
    <name type="scientific">Rhododendron simsii</name>
    <name type="common">Sims's rhododendron</name>
    <dbReference type="NCBI Taxonomy" id="118357"/>
    <lineage>
        <taxon>Eukaryota</taxon>
        <taxon>Viridiplantae</taxon>
        <taxon>Streptophyta</taxon>
        <taxon>Embryophyta</taxon>
        <taxon>Tracheophyta</taxon>
        <taxon>Spermatophyta</taxon>
        <taxon>Magnoliopsida</taxon>
        <taxon>eudicotyledons</taxon>
        <taxon>Gunneridae</taxon>
        <taxon>Pentapetalae</taxon>
        <taxon>asterids</taxon>
        <taxon>Ericales</taxon>
        <taxon>Ericaceae</taxon>
        <taxon>Ericoideae</taxon>
        <taxon>Rhodoreae</taxon>
        <taxon>Rhododendron</taxon>
    </lineage>
</organism>
<dbReference type="InterPro" id="IPR039391">
    <property type="entry name" value="Phytocyanin-like"/>
</dbReference>
<dbReference type="OrthoDB" id="5421909at2759"/>
<dbReference type="GO" id="GO:0009055">
    <property type="term" value="F:electron transfer activity"/>
    <property type="evidence" value="ECO:0007669"/>
    <property type="project" value="InterPro"/>
</dbReference>
<feature type="compositionally biased region" description="Pro residues" evidence="5">
    <location>
        <begin position="138"/>
        <end position="161"/>
    </location>
</feature>
<dbReference type="GO" id="GO:0046872">
    <property type="term" value="F:metal ion binding"/>
    <property type="evidence" value="ECO:0007669"/>
    <property type="project" value="UniProtKB-KW"/>
</dbReference>
<keyword evidence="9" id="KW-1185">Reference proteome</keyword>
<evidence type="ECO:0000256" key="4">
    <source>
        <dbReference type="ARBA" id="ARBA00023180"/>
    </source>
</evidence>
<dbReference type="PANTHER" id="PTHR33021">
    <property type="entry name" value="BLUE COPPER PROTEIN"/>
    <property type="match status" value="1"/>
</dbReference>
<evidence type="ECO:0000256" key="1">
    <source>
        <dbReference type="ARBA" id="ARBA00022723"/>
    </source>
</evidence>
<feature type="compositionally biased region" description="Low complexity" evidence="5">
    <location>
        <begin position="192"/>
        <end position="218"/>
    </location>
</feature>
<evidence type="ECO:0000256" key="5">
    <source>
        <dbReference type="SAM" id="MobiDB-lite"/>
    </source>
</evidence>
<evidence type="ECO:0000313" key="9">
    <source>
        <dbReference type="Proteomes" id="UP000626092"/>
    </source>
</evidence>
<dbReference type="Pfam" id="PF02298">
    <property type="entry name" value="Cu_bind_like"/>
    <property type="match status" value="2"/>
</dbReference>
<feature type="compositionally biased region" description="Low complexity" evidence="5">
    <location>
        <begin position="349"/>
        <end position="359"/>
    </location>
</feature>
<keyword evidence="6" id="KW-0732">Signal</keyword>
<gene>
    <name evidence="8" type="ORF">RHSIM_Rhsim08G0213300</name>
</gene>
<name>A0A834GID6_RHOSS</name>
<accession>A0A834GID6</accession>
<feature type="region of interest" description="Disordered" evidence="5">
    <location>
        <begin position="132"/>
        <end position="227"/>
    </location>
</feature>
<comment type="caution">
    <text evidence="8">The sequence shown here is derived from an EMBL/GenBank/DDBJ whole genome shotgun (WGS) entry which is preliminary data.</text>
</comment>
<keyword evidence="4" id="KW-0325">Glycoprotein</keyword>
<dbReference type="FunFam" id="2.60.40.420:FF:000034">
    <property type="entry name" value="Cupredoxin superfamily protein"/>
    <property type="match status" value="1"/>
</dbReference>
<feature type="compositionally biased region" description="Pro residues" evidence="5">
    <location>
        <begin position="360"/>
        <end position="369"/>
    </location>
</feature>
<dbReference type="Gene3D" id="2.60.40.420">
    <property type="entry name" value="Cupredoxins - blue copper proteins"/>
    <property type="match status" value="2"/>
</dbReference>
<feature type="domain" description="Phytocyanin" evidence="7">
    <location>
        <begin position="256"/>
        <end position="347"/>
    </location>
</feature>